<dbReference type="InterPro" id="IPR012910">
    <property type="entry name" value="Plug_dom"/>
</dbReference>
<feature type="domain" description="TonB-dependent receptor-like beta-barrel" evidence="9">
    <location>
        <begin position="263"/>
        <end position="617"/>
    </location>
</feature>
<dbReference type="AlphaFoldDB" id="A0A381N1Z7"/>
<dbReference type="SUPFAM" id="SSF56935">
    <property type="entry name" value="Porins"/>
    <property type="match status" value="1"/>
</dbReference>
<feature type="domain" description="TonB-dependent receptor plug" evidence="10">
    <location>
        <begin position="53"/>
        <end position="162"/>
    </location>
</feature>
<evidence type="ECO:0000313" key="11">
    <source>
        <dbReference type="EMBL" id="SUZ47663.1"/>
    </source>
</evidence>
<evidence type="ECO:0000256" key="5">
    <source>
        <dbReference type="ARBA" id="ARBA00023065"/>
    </source>
</evidence>
<evidence type="ECO:0000256" key="4">
    <source>
        <dbReference type="ARBA" id="ARBA00022729"/>
    </source>
</evidence>
<protein>
    <recommendedName>
        <fullName evidence="12">TonB-dependent receptor plug domain-containing protein</fullName>
    </recommendedName>
</protein>
<dbReference type="InterPro" id="IPR036942">
    <property type="entry name" value="Beta-barrel_TonB_sf"/>
</dbReference>
<dbReference type="InterPro" id="IPR037066">
    <property type="entry name" value="Plug_dom_sf"/>
</dbReference>
<comment type="subcellular location">
    <subcellularLocation>
        <location evidence="1">Cell outer membrane</location>
        <topology evidence="1">Multi-pass membrane protein</topology>
    </subcellularLocation>
</comment>
<evidence type="ECO:0000256" key="8">
    <source>
        <dbReference type="ARBA" id="ARBA00023237"/>
    </source>
</evidence>
<keyword evidence="8" id="KW-0998">Cell outer membrane</keyword>
<dbReference type="Pfam" id="PF07715">
    <property type="entry name" value="Plug"/>
    <property type="match status" value="1"/>
</dbReference>
<keyword evidence="3" id="KW-0812">Transmembrane</keyword>
<dbReference type="GO" id="GO:0009279">
    <property type="term" value="C:cell outer membrane"/>
    <property type="evidence" value="ECO:0007669"/>
    <property type="project" value="UniProtKB-SubCell"/>
</dbReference>
<dbReference type="EMBL" id="UINC01000028">
    <property type="protein sequence ID" value="SUZ47663.1"/>
    <property type="molecule type" value="Genomic_DNA"/>
</dbReference>
<evidence type="ECO:0000259" key="10">
    <source>
        <dbReference type="Pfam" id="PF07715"/>
    </source>
</evidence>
<evidence type="ECO:0000256" key="1">
    <source>
        <dbReference type="ARBA" id="ARBA00004571"/>
    </source>
</evidence>
<keyword evidence="2" id="KW-0813">Transport</keyword>
<keyword evidence="5" id="KW-0406">Ion transport</keyword>
<dbReference type="PANTHER" id="PTHR30069">
    <property type="entry name" value="TONB-DEPENDENT OUTER MEMBRANE RECEPTOR"/>
    <property type="match status" value="1"/>
</dbReference>
<dbReference type="PROSITE" id="PS52016">
    <property type="entry name" value="TONB_DEPENDENT_REC_3"/>
    <property type="match status" value="1"/>
</dbReference>
<gene>
    <name evidence="11" type="ORF">METZ01_LOCUS517</name>
</gene>
<sequence>MGNLTNSLLLHAFCFLFVCNDVLAQPALRDGQPPPSQQDAQVKERVVVRARPLDSVAASVSVIDEETIEDANVRTVAELLEYVVGARVLSSGSRGGPATIQLRGGDPNFVLVLLDGVPLNDPTDVEGGAVNLSSIPTSSVKQIEVVRGPLSYFYGSTALSGIVNITTRRGTTKKPQVRASVEGGGNALVRGDASVAGMAGGGDYYLGFDWEQQAGHVGDDEFQQANLQGSFAVPMGEGATLRLSTRAALWEADDYPESSGGPMFGSGDLRHAQVSELDVGADLNWSNTDVWHNRFITTFYRRGMDRESPGVSYFVPPSVEATSYWHLRSGWLTTYDLSTVARISAGLDIDHENGKNVSMLFLPPFFGGDVSGDYVLSRTTPGTFVEATASVGDLSVEAGLRADFPGDRDTEWSPRVGARYPVGQSGTEIRGTASRSFKLPSFFALSSPLQLGGNPELRPEISVGVDVGIDHRVADWDLTASFTVFWIRYQDLVDFDFDLFQNINRDEVSAKGVELSLRWDPDPRVKVFSDLTYQNAESPVSAEPLRNLPEWMGSVRVGFQPIEPLKVRVELSFASESFDVQIAVPDMTLVDGYGLLDLAASWDLNTAWKILARVDNLTDTDYEHFIGFPQPGLTGKIGFSYTLR</sequence>
<keyword evidence="6" id="KW-0798">TonB box</keyword>
<dbReference type="GO" id="GO:0006811">
    <property type="term" value="P:monoatomic ion transport"/>
    <property type="evidence" value="ECO:0007669"/>
    <property type="project" value="UniProtKB-KW"/>
</dbReference>
<name>A0A381N1Z7_9ZZZZ</name>
<evidence type="ECO:0000256" key="6">
    <source>
        <dbReference type="ARBA" id="ARBA00023077"/>
    </source>
</evidence>
<evidence type="ECO:0000256" key="2">
    <source>
        <dbReference type="ARBA" id="ARBA00022448"/>
    </source>
</evidence>
<evidence type="ECO:0000259" key="9">
    <source>
        <dbReference type="Pfam" id="PF00593"/>
    </source>
</evidence>
<evidence type="ECO:0008006" key="12">
    <source>
        <dbReference type="Google" id="ProtNLM"/>
    </source>
</evidence>
<dbReference type="InterPro" id="IPR000531">
    <property type="entry name" value="Beta-barrel_TonB"/>
</dbReference>
<evidence type="ECO:0000256" key="7">
    <source>
        <dbReference type="ARBA" id="ARBA00023136"/>
    </source>
</evidence>
<dbReference type="Gene3D" id="2.40.170.20">
    <property type="entry name" value="TonB-dependent receptor, beta-barrel domain"/>
    <property type="match status" value="1"/>
</dbReference>
<dbReference type="PANTHER" id="PTHR30069:SF53">
    <property type="entry name" value="COLICIN I RECEPTOR-RELATED"/>
    <property type="match status" value="1"/>
</dbReference>
<evidence type="ECO:0000256" key="3">
    <source>
        <dbReference type="ARBA" id="ARBA00022692"/>
    </source>
</evidence>
<organism evidence="11">
    <name type="scientific">marine metagenome</name>
    <dbReference type="NCBI Taxonomy" id="408172"/>
    <lineage>
        <taxon>unclassified sequences</taxon>
        <taxon>metagenomes</taxon>
        <taxon>ecological metagenomes</taxon>
    </lineage>
</organism>
<keyword evidence="7" id="KW-0472">Membrane</keyword>
<reference evidence="11" key="1">
    <citation type="submission" date="2018-05" db="EMBL/GenBank/DDBJ databases">
        <authorList>
            <person name="Lanie J.A."/>
            <person name="Ng W.-L."/>
            <person name="Kazmierczak K.M."/>
            <person name="Andrzejewski T.M."/>
            <person name="Davidsen T.M."/>
            <person name="Wayne K.J."/>
            <person name="Tettelin H."/>
            <person name="Glass J.I."/>
            <person name="Rusch D."/>
            <person name="Podicherti R."/>
            <person name="Tsui H.-C.T."/>
            <person name="Winkler M.E."/>
        </authorList>
    </citation>
    <scope>NUCLEOTIDE SEQUENCE</scope>
</reference>
<dbReference type="CDD" id="cd01347">
    <property type="entry name" value="ligand_gated_channel"/>
    <property type="match status" value="1"/>
</dbReference>
<dbReference type="InterPro" id="IPR039426">
    <property type="entry name" value="TonB-dep_rcpt-like"/>
</dbReference>
<accession>A0A381N1Z7</accession>
<dbReference type="GO" id="GO:0015889">
    <property type="term" value="P:cobalamin transport"/>
    <property type="evidence" value="ECO:0007669"/>
    <property type="project" value="TreeGrafter"/>
</dbReference>
<keyword evidence="4" id="KW-0732">Signal</keyword>
<proteinExistence type="predicted"/>
<dbReference type="Pfam" id="PF00593">
    <property type="entry name" value="TonB_dep_Rec_b-barrel"/>
    <property type="match status" value="1"/>
</dbReference>
<dbReference type="Gene3D" id="2.170.130.10">
    <property type="entry name" value="TonB-dependent receptor, plug domain"/>
    <property type="match status" value="1"/>
</dbReference>